<organism evidence="9 10">
    <name type="scientific">Chitinophaga polysaccharea</name>
    <dbReference type="NCBI Taxonomy" id="1293035"/>
    <lineage>
        <taxon>Bacteria</taxon>
        <taxon>Pseudomonadati</taxon>
        <taxon>Bacteroidota</taxon>
        <taxon>Chitinophagia</taxon>
        <taxon>Chitinophagales</taxon>
        <taxon>Chitinophagaceae</taxon>
        <taxon>Chitinophaga</taxon>
    </lineage>
</organism>
<dbReference type="InterPro" id="IPR012910">
    <property type="entry name" value="Plug_dom"/>
</dbReference>
<dbReference type="Gene3D" id="2.170.130.10">
    <property type="entry name" value="TonB-dependent receptor, plug domain"/>
    <property type="match status" value="1"/>
</dbReference>
<evidence type="ECO:0000259" key="8">
    <source>
        <dbReference type="Pfam" id="PF07715"/>
    </source>
</evidence>
<keyword evidence="6 7" id="KW-0998">Cell outer membrane</keyword>
<feature type="domain" description="TonB-dependent receptor plug" evidence="8">
    <location>
        <begin position="154"/>
        <end position="285"/>
    </location>
</feature>
<evidence type="ECO:0000256" key="3">
    <source>
        <dbReference type="ARBA" id="ARBA00022452"/>
    </source>
</evidence>
<dbReference type="AlphaFoldDB" id="A0A561PGG4"/>
<dbReference type="SUPFAM" id="SSF56935">
    <property type="entry name" value="Porins"/>
    <property type="match status" value="1"/>
</dbReference>
<evidence type="ECO:0000256" key="6">
    <source>
        <dbReference type="ARBA" id="ARBA00023237"/>
    </source>
</evidence>
<evidence type="ECO:0000313" key="9">
    <source>
        <dbReference type="EMBL" id="TWF37213.1"/>
    </source>
</evidence>
<dbReference type="Gene3D" id="2.40.170.20">
    <property type="entry name" value="TonB-dependent receptor, beta-barrel domain"/>
    <property type="match status" value="1"/>
</dbReference>
<comment type="caution">
    <text evidence="9">The sequence shown here is derived from an EMBL/GenBank/DDBJ whole genome shotgun (WGS) entry which is preliminary data.</text>
</comment>
<dbReference type="InterPro" id="IPR023996">
    <property type="entry name" value="TonB-dep_OMP_SusC/RagA"/>
</dbReference>
<dbReference type="InterPro" id="IPR008969">
    <property type="entry name" value="CarboxyPept-like_regulatory"/>
</dbReference>
<dbReference type="PROSITE" id="PS52016">
    <property type="entry name" value="TONB_DEPENDENT_REC_3"/>
    <property type="match status" value="1"/>
</dbReference>
<dbReference type="SUPFAM" id="SSF49464">
    <property type="entry name" value="Carboxypeptidase regulatory domain-like"/>
    <property type="match status" value="1"/>
</dbReference>
<keyword evidence="10" id="KW-1185">Reference proteome</keyword>
<accession>A0A561PGG4</accession>
<keyword evidence="5 7" id="KW-0472">Membrane</keyword>
<keyword evidence="2 7" id="KW-0813">Transport</keyword>
<evidence type="ECO:0000313" key="10">
    <source>
        <dbReference type="Proteomes" id="UP000320811"/>
    </source>
</evidence>
<dbReference type="EMBL" id="VIWO01000007">
    <property type="protein sequence ID" value="TWF37213.1"/>
    <property type="molecule type" value="Genomic_DNA"/>
</dbReference>
<dbReference type="InterPro" id="IPR039426">
    <property type="entry name" value="TonB-dep_rcpt-like"/>
</dbReference>
<comment type="similarity">
    <text evidence="7">Belongs to the TonB-dependent receptor family.</text>
</comment>
<gene>
    <name evidence="9" type="ORF">FHW36_107139</name>
</gene>
<evidence type="ECO:0000256" key="1">
    <source>
        <dbReference type="ARBA" id="ARBA00004571"/>
    </source>
</evidence>
<evidence type="ECO:0000256" key="7">
    <source>
        <dbReference type="PROSITE-ProRule" id="PRU01360"/>
    </source>
</evidence>
<dbReference type="GO" id="GO:0009279">
    <property type="term" value="C:cell outer membrane"/>
    <property type="evidence" value="ECO:0007669"/>
    <property type="project" value="UniProtKB-SubCell"/>
</dbReference>
<dbReference type="NCBIfam" id="TIGR04057">
    <property type="entry name" value="SusC_RagA_signa"/>
    <property type="match status" value="1"/>
</dbReference>
<dbReference type="Gene3D" id="2.60.40.1120">
    <property type="entry name" value="Carboxypeptidase-like, regulatory domain"/>
    <property type="match status" value="1"/>
</dbReference>
<comment type="subcellular location">
    <subcellularLocation>
        <location evidence="1 7">Cell outer membrane</location>
        <topology evidence="1 7">Multi-pass membrane protein</topology>
    </subcellularLocation>
</comment>
<dbReference type="InterPro" id="IPR037066">
    <property type="entry name" value="Plug_dom_sf"/>
</dbReference>
<evidence type="ECO:0000256" key="2">
    <source>
        <dbReference type="ARBA" id="ARBA00022448"/>
    </source>
</evidence>
<protein>
    <submittedName>
        <fullName evidence="9">TonB-linked SusC/RagA family outer membrane protein</fullName>
    </submittedName>
</protein>
<dbReference type="Proteomes" id="UP000320811">
    <property type="component" value="Unassembled WGS sequence"/>
</dbReference>
<sequence>MQQYKSHLLTKKKASMKKNLRLMKVCAMTGLALTSILADSAYAKAAGYRYSPTTSFRSILQDREISGTVRDSKGNALPGVTIQVKGVSRGTQTGADGKYHINAKTGDVLVFSSVGFAVKEAAVGSGATLNVSLDDNVKGLNELVVTALGIQRKAKDLTYSTQQVKGEDLTTVKETNVINSLSGKVSGLQINRSASGVGGSSRVVLRGQKSIRENQPLYVVDGVPIANFTSAQPSDLWGQASGTSSGGRDGGDILSTINPDDIESVNVLKGASASALYGSQAANGVIMITTKKGKAGQAKIIYSSNFTIDQPSYRPDLQYSYLQSSPGNLYSWGDKGSSPDHVKKFFQTGTTWINSVNVSGGTEKAQTYFSYSNTANKGIVPTAKYGQHTLNFRENANFLNDKLNLDANVQMTTQNAHNRPTSGLYYNALTGLYLFPRGLNFDQYKNNYEYFSPTRNMYVQDWWNLNIDKKLDGQDSQQNPYWILNRNVTENRKDNLITSLALRYTLTDWLSVQARGNVNKAWDKYELKANAGTQTTIADANGRYTYDYLSSTQYYGDLLFVGSPKISDKIGFNFTAGTSITDLKQDRNFIDSKDADLAFANIFHVGNINLSPAAKIIPTGTRRQLQSVFGTVGFNLQQKVFLDLTARNDWSSTLAYTPNAKKGYLYYSGGLNAILSDIFHMPKFIDYGKVRGSYAKVGNDVAPFATLPVNTITSGTLTSNTSGAYLGLPLKPEMTTSVEFGTEWRMFDNRLNFDITWYNSHTKNQYFDFTISAGYLYPNAFVNAGNVQNTGIEATLGYQVIKSKNLNWQTSFNFTHNRNKLIELAPQLKGDYTITPKGDNVNSYALKLHEGSSFGDIYGRAFKRGADGSILVDDNGKPLPADGPLSFLGNPTPKFLLGWNNSFSWKQFSLNILIDGRFGGKVMSITQAMLDEYGVSKVTADARDNGGVEFNATKASGGKFTGKIPAAVFYGGVAGRAGITEYYMYDATNVRLRELAIGYTIPMHNNVLRDLKVGLVGRNLFFFTKKAPYDPEMSMSTDNGVQGVDVFGLPSTRSFGLNLKATF</sequence>
<dbReference type="Pfam" id="PF13715">
    <property type="entry name" value="CarbopepD_reg_2"/>
    <property type="match status" value="1"/>
</dbReference>
<dbReference type="Pfam" id="PF07715">
    <property type="entry name" value="Plug"/>
    <property type="match status" value="1"/>
</dbReference>
<evidence type="ECO:0000256" key="5">
    <source>
        <dbReference type="ARBA" id="ARBA00023136"/>
    </source>
</evidence>
<keyword evidence="4 7" id="KW-0812">Transmembrane</keyword>
<keyword evidence="3 7" id="KW-1134">Transmembrane beta strand</keyword>
<reference evidence="9 10" key="1">
    <citation type="submission" date="2019-06" db="EMBL/GenBank/DDBJ databases">
        <title>Sorghum-associated microbial communities from plants grown in Nebraska, USA.</title>
        <authorList>
            <person name="Schachtman D."/>
        </authorList>
    </citation>
    <scope>NUCLEOTIDE SEQUENCE [LARGE SCALE GENOMIC DNA]</scope>
    <source>
        <strain evidence="9 10">1209</strain>
    </source>
</reference>
<dbReference type="InterPro" id="IPR036942">
    <property type="entry name" value="Beta-barrel_TonB_sf"/>
</dbReference>
<name>A0A561PGG4_9BACT</name>
<dbReference type="InterPro" id="IPR023997">
    <property type="entry name" value="TonB-dep_OMP_SusC/RagA_CS"/>
</dbReference>
<evidence type="ECO:0000256" key="4">
    <source>
        <dbReference type="ARBA" id="ARBA00022692"/>
    </source>
</evidence>
<proteinExistence type="inferred from homology"/>
<dbReference type="NCBIfam" id="TIGR04056">
    <property type="entry name" value="OMP_RagA_SusC"/>
    <property type="match status" value="1"/>
</dbReference>